<reference evidence="3" key="1">
    <citation type="submission" date="2021-12" db="EMBL/GenBank/DDBJ databases">
        <title>Convergent genome expansion in fungi linked to evolution of root-endophyte symbiosis.</title>
        <authorList>
            <consortium name="DOE Joint Genome Institute"/>
            <person name="Ke Y.-H."/>
            <person name="Bonito G."/>
            <person name="Liao H.-L."/>
            <person name="Looney B."/>
            <person name="Rojas-Flechas A."/>
            <person name="Nash J."/>
            <person name="Hameed K."/>
            <person name="Schadt C."/>
            <person name="Martin F."/>
            <person name="Crous P.W."/>
            <person name="Miettinen O."/>
            <person name="Magnuson J.K."/>
            <person name="Labbe J."/>
            <person name="Jacobson D."/>
            <person name="Doktycz M.J."/>
            <person name="Veneault-Fourrey C."/>
            <person name="Kuo A."/>
            <person name="Mondo S."/>
            <person name="Calhoun S."/>
            <person name="Riley R."/>
            <person name="Ohm R."/>
            <person name="LaButti K."/>
            <person name="Andreopoulos B."/>
            <person name="Pangilinan J."/>
            <person name="Nolan M."/>
            <person name="Tritt A."/>
            <person name="Clum A."/>
            <person name="Lipzen A."/>
            <person name="Daum C."/>
            <person name="Barry K."/>
            <person name="Grigoriev I.V."/>
            <person name="Vilgalys R."/>
        </authorList>
    </citation>
    <scope>NUCLEOTIDE SEQUENCE</scope>
    <source>
        <strain evidence="3">PMI_201</strain>
    </source>
</reference>
<comment type="caution">
    <text evidence="3">The sequence shown here is derived from an EMBL/GenBank/DDBJ whole genome shotgun (WGS) entry which is preliminary data.</text>
</comment>
<evidence type="ECO:0008006" key="5">
    <source>
        <dbReference type="Google" id="ProtNLM"/>
    </source>
</evidence>
<keyword evidence="4" id="KW-1185">Reference proteome</keyword>
<evidence type="ECO:0000256" key="2">
    <source>
        <dbReference type="SAM" id="Phobius"/>
    </source>
</evidence>
<evidence type="ECO:0000313" key="3">
    <source>
        <dbReference type="EMBL" id="KAH8692047.1"/>
    </source>
</evidence>
<keyword evidence="2" id="KW-1133">Transmembrane helix</keyword>
<dbReference type="AlphaFoldDB" id="A0AAD4KIJ9"/>
<evidence type="ECO:0000256" key="1">
    <source>
        <dbReference type="SAM" id="MobiDB-lite"/>
    </source>
</evidence>
<keyword evidence="2" id="KW-0812">Transmembrane</keyword>
<dbReference type="RefSeq" id="XP_046068044.1">
    <property type="nucleotide sequence ID" value="XM_046217051.1"/>
</dbReference>
<feature type="region of interest" description="Disordered" evidence="1">
    <location>
        <begin position="489"/>
        <end position="513"/>
    </location>
</feature>
<keyword evidence="2" id="KW-0472">Membrane</keyword>
<feature type="region of interest" description="Disordered" evidence="1">
    <location>
        <begin position="426"/>
        <end position="448"/>
    </location>
</feature>
<feature type="region of interest" description="Disordered" evidence="1">
    <location>
        <begin position="108"/>
        <end position="200"/>
    </location>
</feature>
<feature type="region of interest" description="Disordered" evidence="1">
    <location>
        <begin position="627"/>
        <end position="664"/>
    </location>
</feature>
<gene>
    <name evidence="3" type="ORF">BGW36DRAFT_386877</name>
</gene>
<proteinExistence type="predicted"/>
<feature type="compositionally biased region" description="Polar residues" evidence="1">
    <location>
        <begin position="146"/>
        <end position="163"/>
    </location>
</feature>
<accession>A0AAD4KIJ9</accession>
<protein>
    <recommendedName>
        <fullName evidence="5">Glycoprotease family protein</fullName>
    </recommendedName>
</protein>
<sequence>PQMYPPQMYPPQMYPPQMQSAPMHPATMAPVIMYPPMMPATAAPPSMPVEPIPSTTAHMPVPQEPLPEPVTSTGMHPVPMQQPTSTELNREPMSSTLMPTGPIETVQSTSNSMAMSRHPENPFTDEAEDLDTTTTPTPAIRRQSPAVVTTRSPPPTENVSRNIPQGYGNELPPYSASPPERNDPRNRPPPTYVAENQRSVPPGPISPAFQQTMASHGGIPLSDVSQPHGENLNTANVREPHPYGEAAVAVEALRTAEEIDARRQRQEKKDARRKKMAGLLACFSMKGSSKREKRKRQRWYCCIIAFCILVIVLSVLLAITLTHNVDSTPVQSQWLNLTGYPPMPTGIMTVAGPDPAIDRSSCVAPSEMWSCALPKEQQDSNAGYPANRPNFRFEITFQNGTYSNSTVPKDPTATSTSSRRSLLLFGKRDAEPSPTPAVPRLSDQTFLGNTTDNITSPFAGEDTPFFITFLSPVDASSFNKLKRNNGDTGLSATATTTSSPSTTSSGSASSATTSTGGLADISNLIPAPDIASDGTAAAATLYPLPVAQPVRLYNRGMPTEHYGFYTYFDRRIFMKSNVSMTGDGDLKDPFSEDSNGGSTKDDASAQCTWSQTRFLVRIWTQPSNVSQISITSSSPNNTNTATATATVTSTASASTTPSSSANNFTSPGSFPYPISLTVDRHGGLATKKLIYCYGIEQGGYYNLTYPKLEDEDRSAGGTIIQQSPGYVALAEIVQEGISDNQIAPVDGGSGGCECEWRNWASVS</sequence>
<organism evidence="3 4">
    <name type="scientific">Talaromyces proteolyticus</name>
    <dbReference type="NCBI Taxonomy" id="1131652"/>
    <lineage>
        <taxon>Eukaryota</taxon>
        <taxon>Fungi</taxon>
        <taxon>Dikarya</taxon>
        <taxon>Ascomycota</taxon>
        <taxon>Pezizomycotina</taxon>
        <taxon>Eurotiomycetes</taxon>
        <taxon>Eurotiomycetidae</taxon>
        <taxon>Eurotiales</taxon>
        <taxon>Trichocomaceae</taxon>
        <taxon>Talaromyces</taxon>
        <taxon>Talaromyces sect. Bacilispori</taxon>
    </lineage>
</organism>
<evidence type="ECO:0000313" key="4">
    <source>
        <dbReference type="Proteomes" id="UP001201262"/>
    </source>
</evidence>
<feature type="non-terminal residue" evidence="3">
    <location>
        <position position="1"/>
    </location>
</feature>
<dbReference type="GeneID" id="70247338"/>
<dbReference type="EMBL" id="JAJTJA010000011">
    <property type="protein sequence ID" value="KAH8692047.1"/>
    <property type="molecule type" value="Genomic_DNA"/>
</dbReference>
<feature type="transmembrane region" description="Helical" evidence="2">
    <location>
        <begin position="299"/>
        <end position="321"/>
    </location>
</feature>
<name>A0AAD4KIJ9_9EURO</name>
<dbReference type="Proteomes" id="UP001201262">
    <property type="component" value="Unassembled WGS sequence"/>
</dbReference>